<keyword evidence="1" id="KW-1133">Transmembrane helix</keyword>
<evidence type="ECO:0000313" key="3">
    <source>
        <dbReference type="Proteomes" id="UP000694864"/>
    </source>
</evidence>
<sequence length="813" mass="92619">MPQKKSYFALQLPKGWWVFGLDLALHGDIDVDQFKFFSELVKGKVGENDAVIIITHEPNWLLDWYWSGDTGKNVRHLICDVLKYRCKLRMAGDLHHYMRHSCNQSDGPAHVQHLLVNGCGGAFLHPTHVFSNFSKFYGASYGSKVAYPSFEDSSKVLSMACCIFYSHCGNRAIFRQKPHGRQYSSWFSFWKKEHRNNTWLAKFIRMNELKDQVCSSWFAPVGSASDYPLLSKWFIYGEIACNGSCPDSSDEISPIYSLWATFIGLYIANYVVERSTGWALTHPLSVDKYEKLKNQQLRPDFLDMVPWYSGTSADLFKTVFDLLVSVTVFVGRFDMRMLQAAMTKSDDATGRKELLYDHLADKNDFWFDFMADTGDGGNSSYSVAKLLAQPSLKVPVADDFLSLPRGNVLLIGGDLAYPNPSSFTYEKRLFCPFEYALQPPRWYKNDSIAVDKPELPDGVSDLKSYEGPQCFLIPGNHDWFDGLNTFMRYICHKSWLGGWLMPQKKSYFALQLPKGWWVFGLDLALHGDIDVDQFKFFSELVKGKVGENDAVIIITHEPNWLLDWYWSGDTGKNVRHLICDVLKYRCKLRMAGDLHHYMRHSCNQSDGPAHVQHLLVNGCGGAFLHPTHVFSNFSKFYGASYGSKVAYPSFEDSSKIALGNILKFRKKNWQFDFIGGIIYFILVFSLFPQCKLAHVLRGDSFSGHLESFLGTVWNAFAYVMEQSYVSFTGVLMLLITAIAFVPSKISRKKRVVIGVLHVAAHLMAALILMLMLELGIEICIQHNLLANSGYHTLYQWYKSVESEHFPDPTGLRA</sequence>
<evidence type="ECO:0000313" key="4">
    <source>
        <dbReference type="RefSeq" id="XP_019085016.1"/>
    </source>
</evidence>
<keyword evidence="1" id="KW-0472">Membrane</keyword>
<proteinExistence type="predicted"/>
<reference evidence="3" key="1">
    <citation type="journal article" date="2014" name="Nat. Commun.">
        <title>The emerging biofuel crop Camelina sativa retains a highly undifferentiated hexaploid genome structure.</title>
        <authorList>
            <person name="Kagale S."/>
            <person name="Koh C."/>
            <person name="Nixon J."/>
            <person name="Bollina V."/>
            <person name="Clarke W.E."/>
            <person name="Tuteja R."/>
            <person name="Spillane C."/>
            <person name="Robinson S.J."/>
            <person name="Links M.G."/>
            <person name="Clarke C."/>
            <person name="Higgins E.E."/>
            <person name="Huebert T."/>
            <person name="Sharpe A.G."/>
            <person name="Parkin I.A."/>
        </authorList>
    </citation>
    <scope>NUCLEOTIDE SEQUENCE [LARGE SCALE GENOMIC DNA]</scope>
    <source>
        <strain evidence="3">cv. DH55</strain>
    </source>
</reference>
<dbReference type="SUPFAM" id="SSF56300">
    <property type="entry name" value="Metallo-dependent phosphatases"/>
    <property type="match status" value="2"/>
</dbReference>
<reference evidence="4" key="2">
    <citation type="submission" date="2025-08" db="UniProtKB">
        <authorList>
            <consortium name="RefSeq"/>
        </authorList>
    </citation>
    <scope>IDENTIFICATION</scope>
    <source>
        <tissue evidence="4">Leaf</tissue>
    </source>
</reference>
<dbReference type="Proteomes" id="UP000694864">
    <property type="component" value="Chromosome 2"/>
</dbReference>
<dbReference type="GeneID" id="109126254"/>
<keyword evidence="1" id="KW-0812">Transmembrane</keyword>
<gene>
    <name evidence="4" type="primary">LOC109126254</name>
</gene>
<name>A0ABM1QE28_CAMSA</name>
<dbReference type="InterPro" id="IPR029052">
    <property type="entry name" value="Metallo-depent_PP-like"/>
</dbReference>
<keyword evidence="3" id="KW-1185">Reference proteome</keyword>
<dbReference type="RefSeq" id="XP_019085016.1">
    <property type="nucleotide sequence ID" value="XM_019229471.1"/>
</dbReference>
<dbReference type="PANTHER" id="PTHR34211:SF3">
    <property type="entry name" value="CALCINEURIN-LIKE METALLO-PHOSPHOESTERASE SUPERFAMILY PROTEIN"/>
    <property type="match status" value="1"/>
</dbReference>
<feature type="transmembrane region" description="Helical" evidence="1">
    <location>
        <begin position="669"/>
        <end position="687"/>
    </location>
</feature>
<dbReference type="InterPro" id="IPR004843">
    <property type="entry name" value="Calcineurin-like_PHP"/>
</dbReference>
<accession>A0ABM1QE28</accession>
<evidence type="ECO:0000259" key="2">
    <source>
        <dbReference type="Pfam" id="PF00149"/>
    </source>
</evidence>
<feature type="transmembrane region" description="Helical" evidence="1">
    <location>
        <begin position="753"/>
        <end position="772"/>
    </location>
</feature>
<dbReference type="Pfam" id="PF00149">
    <property type="entry name" value="Metallophos"/>
    <property type="match status" value="1"/>
</dbReference>
<feature type="transmembrane region" description="Helical" evidence="1">
    <location>
        <begin position="723"/>
        <end position="741"/>
    </location>
</feature>
<feature type="domain" description="Calcineurin-like phosphoesterase" evidence="2">
    <location>
        <begin position="369"/>
        <end position="570"/>
    </location>
</feature>
<feature type="non-terminal residue" evidence="4">
    <location>
        <position position="813"/>
    </location>
</feature>
<dbReference type="Gene3D" id="3.60.21.10">
    <property type="match status" value="1"/>
</dbReference>
<organism evidence="3 4">
    <name type="scientific">Camelina sativa</name>
    <name type="common">False flax</name>
    <name type="synonym">Myagrum sativum</name>
    <dbReference type="NCBI Taxonomy" id="90675"/>
    <lineage>
        <taxon>Eukaryota</taxon>
        <taxon>Viridiplantae</taxon>
        <taxon>Streptophyta</taxon>
        <taxon>Embryophyta</taxon>
        <taxon>Tracheophyta</taxon>
        <taxon>Spermatophyta</taxon>
        <taxon>Magnoliopsida</taxon>
        <taxon>eudicotyledons</taxon>
        <taxon>Gunneridae</taxon>
        <taxon>Pentapetalae</taxon>
        <taxon>rosids</taxon>
        <taxon>malvids</taxon>
        <taxon>Brassicales</taxon>
        <taxon>Brassicaceae</taxon>
        <taxon>Camelineae</taxon>
        <taxon>Camelina</taxon>
    </lineage>
</organism>
<protein>
    <submittedName>
        <fullName evidence="4">Uncharacterized protein LOC109126254</fullName>
    </submittedName>
</protein>
<dbReference type="PANTHER" id="PTHR34211">
    <property type="entry name" value="CALCINEURIN-LIKE METALLO-PHOSPHOESTERASE SUPERFAMILY PROTEIN"/>
    <property type="match status" value="1"/>
</dbReference>
<evidence type="ECO:0000256" key="1">
    <source>
        <dbReference type="SAM" id="Phobius"/>
    </source>
</evidence>